<accession>A0AAU7WYA1</accession>
<dbReference type="RefSeq" id="WP_350404331.1">
    <property type="nucleotide sequence ID" value="NZ_CP158490.1"/>
</dbReference>
<proteinExistence type="predicted"/>
<sequence>MKTNYFNAFTTTGDTLALIPIYLGSPGAVSGQTLIGEPQGLGWLPSSTSDLAEAFHRVNSVLQPGQTAFVTPTKTPETPFGAVIADARGRICATGRAADARGLAELISRKLQPTAGAGEAGP</sequence>
<gene>
    <name evidence="1" type="ORF">ABCR88_07725</name>
</gene>
<evidence type="ECO:0000313" key="1">
    <source>
        <dbReference type="EMBL" id="XBY25711.1"/>
    </source>
</evidence>
<reference evidence="1" key="1">
    <citation type="submission" date="2024-06" db="EMBL/GenBank/DDBJ databases">
        <authorList>
            <person name="Wu L."/>
        </authorList>
    </citation>
    <scope>NUCLEOTIDE SEQUENCE</scope>
    <source>
        <strain evidence="1">W17</strain>
    </source>
</reference>
<dbReference type="AlphaFoldDB" id="A0AAU7WYA1"/>
<name>A0AAU7WYA1_9PSED</name>
<protein>
    <submittedName>
        <fullName evidence="1">Uncharacterized protein</fullName>
    </submittedName>
</protein>
<organism evidence="1">
    <name type="scientific">Pseudomonas sp. W17</name>
    <dbReference type="NCBI Taxonomy" id="3144407"/>
    <lineage>
        <taxon>Bacteria</taxon>
        <taxon>Pseudomonadati</taxon>
        <taxon>Pseudomonadota</taxon>
        <taxon>Gammaproteobacteria</taxon>
        <taxon>Pseudomonadales</taxon>
        <taxon>Pseudomonadaceae</taxon>
        <taxon>Pseudomonas</taxon>
    </lineage>
</organism>
<dbReference type="EMBL" id="CP158490">
    <property type="protein sequence ID" value="XBY25711.1"/>
    <property type="molecule type" value="Genomic_DNA"/>
</dbReference>